<evidence type="ECO:0000313" key="1">
    <source>
        <dbReference type="EMBL" id="KAJ1106470.1"/>
    </source>
</evidence>
<reference evidence="1" key="1">
    <citation type="journal article" date="2022" name="bioRxiv">
        <title>Sequencing and chromosome-scale assembly of the giantPleurodeles waltlgenome.</title>
        <authorList>
            <person name="Brown T."/>
            <person name="Elewa A."/>
            <person name="Iarovenko S."/>
            <person name="Subramanian E."/>
            <person name="Araus A.J."/>
            <person name="Petzold A."/>
            <person name="Susuki M."/>
            <person name="Suzuki K.-i.T."/>
            <person name="Hayashi T."/>
            <person name="Toyoda A."/>
            <person name="Oliveira C."/>
            <person name="Osipova E."/>
            <person name="Leigh N.D."/>
            <person name="Simon A."/>
            <person name="Yun M.H."/>
        </authorList>
    </citation>
    <scope>NUCLEOTIDE SEQUENCE</scope>
    <source>
        <strain evidence="1">20211129_DDA</strain>
        <tissue evidence="1">Liver</tissue>
    </source>
</reference>
<organism evidence="1 2">
    <name type="scientific">Pleurodeles waltl</name>
    <name type="common">Iberian ribbed newt</name>
    <dbReference type="NCBI Taxonomy" id="8319"/>
    <lineage>
        <taxon>Eukaryota</taxon>
        <taxon>Metazoa</taxon>
        <taxon>Chordata</taxon>
        <taxon>Craniata</taxon>
        <taxon>Vertebrata</taxon>
        <taxon>Euteleostomi</taxon>
        <taxon>Amphibia</taxon>
        <taxon>Batrachia</taxon>
        <taxon>Caudata</taxon>
        <taxon>Salamandroidea</taxon>
        <taxon>Salamandridae</taxon>
        <taxon>Pleurodelinae</taxon>
        <taxon>Pleurodeles</taxon>
    </lineage>
</organism>
<comment type="caution">
    <text evidence="1">The sequence shown here is derived from an EMBL/GenBank/DDBJ whole genome shotgun (WGS) entry which is preliminary data.</text>
</comment>
<dbReference type="EMBL" id="JANPWB010000013">
    <property type="protein sequence ID" value="KAJ1106470.1"/>
    <property type="molecule type" value="Genomic_DNA"/>
</dbReference>
<name>A0AAV7MRU7_PLEWA</name>
<sequence length="108" mass="12081">MTADEVNEEHVRALACSSCPRALDLKEISGAATDDAVLMKVRNELDGSWQDFLINANDWTTTEKDKLPKFWRIHNELSATQDGLILRGHELVILLSLQQRAAMLVYGG</sequence>
<accession>A0AAV7MRU7</accession>
<dbReference type="Proteomes" id="UP001066276">
    <property type="component" value="Chromosome 9"/>
</dbReference>
<evidence type="ECO:0000313" key="2">
    <source>
        <dbReference type="Proteomes" id="UP001066276"/>
    </source>
</evidence>
<proteinExistence type="predicted"/>
<keyword evidence="2" id="KW-1185">Reference proteome</keyword>
<dbReference type="AlphaFoldDB" id="A0AAV7MRU7"/>
<protein>
    <submittedName>
        <fullName evidence="1">Uncharacterized protein</fullName>
    </submittedName>
</protein>
<gene>
    <name evidence="1" type="ORF">NDU88_003871</name>
</gene>